<sequence>MLPDFLCRPLIMLFGILYPGYMSFKVLKTKRSTNYGIWLMYWITFSMFTSVETITDIFIGPWFPFYNELKLLFLYMTYPTSDSSLTYVYKNIISPFIKRHEKVKFVLL</sequence>
<keyword evidence="1" id="KW-0812">Transmembrane</keyword>
<dbReference type="EMBL" id="GGMR01016657">
    <property type="protein sequence ID" value="MBY29276.1"/>
    <property type="molecule type" value="Transcribed_RNA"/>
</dbReference>
<dbReference type="GO" id="GO:0071786">
    <property type="term" value="P:endoplasmic reticulum tubular network organization"/>
    <property type="evidence" value="ECO:0007669"/>
    <property type="project" value="TreeGrafter"/>
</dbReference>
<keyword evidence="1" id="KW-0472">Membrane</keyword>
<evidence type="ECO:0000313" key="2">
    <source>
        <dbReference type="EMBL" id="MBY29276.1"/>
    </source>
</evidence>
<feature type="transmembrane region" description="Helical" evidence="1">
    <location>
        <begin position="39"/>
        <end position="63"/>
    </location>
</feature>
<dbReference type="AlphaFoldDB" id="A0A2S2PK75"/>
<keyword evidence="1" id="KW-1133">Transmembrane helix</keyword>
<dbReference type="Pfam" id="PF03134">
    <property type="entry name" value="TB2_DP1_HVA22"/>
    <property type="match status" value="1"/>
</dbReference>
<accession>A0A2S2PK75</accession>
<protein>
    <recommendedName>
        <fullName evidence="1">Receptor expression-enhancing protein</fullName>
    </recommendedName>
</protein>
<organism evidence="2">
    <name type="scientific">Schizaphis graminum</name>
    <name type="common">Green bug aphid</name>
    <dbReference type="NCBI Taxonomy" id="13262"/>
    <lineage>
        <taxon>Eukaryota</taxon>
        <taxon>Metazoa</taxon>
        <taxon>Ecdysozoa</taxon>
        <taxon>Arthropoda</taxon>
        <taxon>Hexapoda</taxon>
        <taxon>Insecta</taxon>
        <taxon>Pterygota</taxon>
        <taxon>Neoptera</taxon>
        <taxon>Paraneoptera</taxon>
        <taxon>Hemiptera</taxon>
        <taxon>Sternorrhyncha</taxon>
        <taxon>Aphidomorpha</taxon>
        <taxon>Aphidoidea</taxon>
        <taxon>Aphididae</taxon>
        <taxon>Aphidini</taxon>
        <taxon>Schizaphis</taxon>
    </lineage>
</organism>
<name>A0A2S2PK75_SCHGA</name>
<dbReference type="PANTHER" id="PTHR12300">
    <property type="entry name" value="HVA22-LIKE PROTEINS"/>
    <property type="match status" value="1"/>
</dbReference>
<dbReference type="GO" id="GO:0016020">
    <property type="term" value="C:membrane"/>
    <property type="evidence" value="ECO:0007669"/>
    <property type="project" value="UniProtKB-SubCell"/>
</dbReference>
<dbReference type="PANTHER" id="PTHR12300:SF117">
    <property type="entry name" value="LP05237P-RELATED"/>
    <property type="match status" value="1"/>
</dbReference>
<comment type="subcellular location">
    <subcellularLocation>
        <location evidence="1">Membrane</location>
        <topology evidence="1">Multi-pass membrane protein</topology>
    </subcellularLocation>
</comment>
<feature type="transmembrane region" description="Helical" evidence="1">
    <location>
        <begin position="6"/>
        <end position="27"/>
    </location>
</feature>
<keyword evidence="2" id="KW-0675">Receptor</keyword>
<comment type="similarity">
    <text evidence="1">Belongs to the DP1 family.</text>
</comment>
<dbReference type="InterPro" id="IPR004345">
    <property type="entry name" value="TB2_DP1_HVA22"/>
</dbReference>
<evidence type="ECO:0000256" key="1">
    <source>
        <dbReference type="RuleBase" id="RU362006"/>
    </source>
</evidence>
<gene>
    <name evidence="2" type="primary">REEP4_2</name>
    <name evidence="2" type="ORF">g.92284</name>
</gene>
<dbReference type="GO" id="GO:0071782">
    <property type="term" value="C:endoplasmic reticulum tubular network"/>
    <property type="evidence" value="ECO:0007669"/>
    <property type="project" value="TreeGrafter"/>
</dbReference>
<reference evidence="2" key="1">
    <citation type="submission" date="2018-04" db="EMBL/GenBank/DDBJ databases">
        <title>Transcriptome of Schizaphis graminum biotype I.</title>
        <authorList>
            <person name="Scully E.D."/>
            <person name="Geib S.M."/>
            <person name="Palmer N.A."/>
            <person name="Koch K."/>
            <person name="Bradshaw J."/>
            <person name="Heng-Moss T."/>
            <person name="Sarath G."/>
        </authorList>
    </citation>
    <scope>NUCLEOTIDE SEQUENCE</scope>
</reference>
<proteinExistence type="inferred from homology"/>